<feature type="signal peptide" evidence="1">
    <location>
        <begin position="1"/>
        <end position="31"/>
    </location>
</feature>
<organism evidence="2 3">
    <name type="scientific">Sporormia fimetaria CBS 119925</name>
    <dbReference type="NCBI Taxonomy" id="1340428"/>
    <lineage>
        <taxon>Eukaryota</taxon>
        <taxon>Fungi</taxon>
        <taxon>Dikarya</taxon>
        <taxon>Ascomycota</taxon>
        <taxon>Pezizomycotina</taxon>
        <taxon>Dothideomycetes</taxon>
        <taxon>Pleosporomycetidae</taxon>
        <taxon>Pleosporales</taxon>
        <taxon>Sporormiaceae</taxon>
        <taxon>Sporormia</taxon>
    </lineage>
</organism>
<proteinExistence type="predicted"/>
<dbReference type="Proteomes" id="UP000799440">
    <property type="component" value="Unassembled WGS sequence"/>
</dbReference>
<keyword evidence="1" id="KW-0732">Signal</keyword>
<sequence>MSRDGYNKTHTGNLLFHLTILLLFLFSPATAGGCGALTPCGEVENRSNTPMLYTYKFADDNSGPHKCDTWNHGGGNTVKDRIVSCDQQSFGKGSRGGGSKDVDAFSFANRDYIVSVHGASSRTIKRGKWTKISNLERAICWDDAILGKLACTVDYDL</sequence>
<dbReference type="PROSITE" id="PS51257">
    <property type="entry name" value="PROKAR_LIPOPROTEIN"/>
    <property type="match status" value="1"/>
</dbReference>
<dbReference type="EMBL" id="MU006606">
    <property type="protein sequence ID" value="KAF2742648.1"/>
    <property type="molecule type" value="Genomic_DNA"/>
</dbReference>
<accession>A0A6A6UWK7</accession>
<evidence type="ECO:0000313" key="2">
    <source>
        <dbReference type="EMBL" id="KAF2742648.1"/>
    </source>
</evidence>
<reference evidence="2" key="1">
    <citation type="journal article" date="2020" name="Stud. Mycol.">
        <title>101 Dothideomycetes genomes: a test case for predicting lifestyles and emergence of pathogens.</title>
        <authorList>
            <person name="Haridas S."/>
            <person name="Albert R."/>
            <person name="Binder M."/>
            <person name="Bloem J."/>
            <person name="Labutti K."/>
            <person name="Salamov A."/>
            <person name="Andreopoulos B."/>
            <person name="Baker S."/>
            <person name="Barry K."/>
            <person name="Bills G."/>
            <person name="Bluhm B."/>
            <person name="Cannon C."/>
            <person name="Castanera R."/>
            <person name="Culley D."/>
            <person name="Daum C."/>
            <person name="Ezra D."/>
            <person name="Gonzalez J."/>
            <person name="Henrissat B."/>
            <person name="Kuo A."/>
            <person name="Liang C."/>
            <person name="Lipzen A."/>
            <person name="Lutzoni F."/>
            <person name="Magnuson J."/>
            <person name="Mondo S."/>
            <person name="Nolan M."/>
            <person name="Ohm R."/>
            <person name="Pangilinan J."/>
            <person name="Park H.-J."/>
            <person name="Ramirez L."/>
            <person name="Alfaro M."/>
            <person name="Sun H."/>
            <person name="Tritt A."/>
            <person name="Yoshinaga Y."/>
            <person name="Zwiers L.-H."/>
            <person name="Turgeon B."/>
            <person name="Goodwin S."/>
            <person name="Spatafora J."/>
            <person name="Crous P."/>
            <person name="Grigoriev I."/>
        </authorList>
    </citation>
    <scope>NUCLEOTIDE SEQUENCE</scope>
    <source>
        <strain evidence="2">CBS 119925</strain>
    </source>
</reference>
<evidence type="ECO:0000256" key="1">
    <source>
        <dbReference type="SAM" id="SignalP"/>
    </source>
</evidence>
<dbReference type="AlphaFoldDB" id="A0A6A6UWK7"/>
<gene>
    <name evidence="2" type="ORF">M011DRAFT_264080</name>
</gene>
<protein>
    <submittedName>
        <fullName evidence="2">Uncharacterized protein</fullName>
    </submittedName>
</protein>
<evidence type="ECO:0000313" key="3">
    <source>
        <dbReference type="Proteomes" id="UP000799440"/>
    </source>
</evidence>
<keyword evidence="3" id="KW-1185">Reference proteome</keyword>
<feature type="chain" id="PRO_5025348553" evidence="1">
    <location>
        <begin position="32"/>
        <end position="157"/>
    </location>
</feature>
<dbReference type="OrthoDB" id="5329052at2759"/>
<name>A0A6A6UWK7_9PLEO</name>